<dbReference type="GO" id="GO:0004639">
    <property type="term" value="F:phosphoribosylaminoimidazolesuccinocarboxamide synthase activity"/>
    <property type="evidence" value="ECO:0007669"/>
    <property type="project" value="UniProtKB-EC"/>
</dbReference>
<dbReference type="GO" id="GO:0005524">
    <property type="term" value="F:ATP binding"/>
    <property type="evidence" value="ECO:0007669"/>
    <property type="project" value="UniProtKB-KW"/>
</dbReference>
<dbReference type="NCBIfam" id="TIGR00081">
    <property type="entry name" value="purC"/>
    <property type="match status" value="1"/>
</dbReference>
<dbReference type="InterPro" id="IPR033876">
    <property type="entry name" value="SAP-like"/>
</dbReference>
<feature type="active site" evidence="15">
    <location>
        <position position="412"/>
    </location>
</feature>
<feature type="domain" description="Peptidase A1" evidence="17">
    <location>
        <begin position="193"/>
        <end position="536"/>
    </location>
</feature>
<evidence type="ECO:0000256" key="16">
    <source>
        <dbReference type="SAM" id="MobiDB-lite"/>
    </source>
</evidence>
<dbReference type="NCBIfam" id="NF010568">
    <property type="entry name" value="PRK13961.1"/>
    <property type="match status" value="1"/>
</dbReference>
<evidence type="ECO:0000256" key="11">
    <source>
        <dbReference type="ARBA" id="ARBA00022755"/>
    </source>
</evidence>
<evidence type="ECO:0000256" key="12">
    <source>
        <dbReference type="ARBA" id="ARBA00022801"/>
    </source>
</evidence>
<dbReference type="RefSeq" id="XP_049145216.1">
    <property type="nucleotide sequence ID" value="XM_049288072.1"/>
</dbReference>
<evidence type="ECO:0000313" key="18">
    <source>
        <dbReference type="EMBL" id="UQC83597.1"/>
    </source>
</evidence>
<feature type="region of interest" description="Disordered" evidence="16">
    <location>
        <begin position="40"/>
        <end position="65"/>
    </location>
</feature>
<organism evidence="18 19">
    <name type="scientific">Colletotrichum lupini</name>
    <dbReference type="NCBI Taxonomy" id="145971"/>
    <lineage>
        <taxon>Eukaryota</taxon>
        <taxon>Fungi</taxon>
        <taxon>Dikarya</taxon>
        <taxon>Ascomycota</taxon>
        <taxon>Pezizomycotina</taxon>
        <taxon>Sordariomycetes</taxon>
        <taxon>Hypocreomycetidae</taxon>
        <taxon>Glomerellales</taxon>
        <taxon>Glomerellaceae</taxon>
        <taxon>Colletotrichum</taxon>
        <taxon>Colletotrichum acutatum species complex</taxon>
    </lineage>
</organism>
<dbReference type="SUPFAM" id="SSF50630">
    <property type="entry name" value="Acid proteases"/>
    <property type="match status" value="1"/>
</dbReference>
<sequence length="1069" mass="115968">MALHGPVSLAAKHRAEEPVLPVWGVLLCLSNHLGAGATRLSTPKSPNLVKTTSSQEKDVRSRRRLASDSSGRRYSAFFFFPVVSTALCCLPAHVPGFSNTRPDVCQDKPLRIRSSLRGRPFLEGVEALGPPQSTGMKLSTTTLALAALASEAVSQKVISANFHKIQLPVDLVQITRRDTLTLAALNNITGGGYYSEVEIGTPGQKALLHVDTGSSDTWIVDKQADLCTSTKLQRQYETGCTETYNSTASSTYKVVGQNGFDITYLDGKNIKGDYISDVVSINGKTVKGQQLGLAIQTVKGTGLIGLGFSQTVATKRKYPTILDNMVTQGVIGRKAFSIWLNDLSSSEGTLLFGGIDTEKYTGSLTTLPLVNDHHSGNMTSYSISMTGVEIETPDGKTVNMAEDSFNAATVLDSGSTICLLPEQMAKAIWVKYDVVDAGYGFIDCKWRGPQGEGIFFDFAFAGVKIRVPMEEMVLDNLDPIMDQLKGLTPFDKPCMFGIQNSATFDVNSTEFALLGDTFLRSAYVVYDEANHQVGIAQSNLNATRTNHAGADVDEGRDGDDDEDGGCWDGYVGSVGRRFDAVVERVTECRVTSWAGGLGNGRLLGNGAHVCLCCRWRGADGGLILTLSLASGMPPKRGLYGIHCIFIRQSQFRPSSQTAECHCLKFEPINGGGEPVERLHPKGKFFSRRFFVTRAERTVNLLNVSQPHPELGFENLTHPPSSIHQGAPDYCLQGSTSRCSHLPTLPTISTPPPHIHSPHSHSSHTMATASVTSVDLTGLKKIGQGKVRDVFEVDDKTLLFVASDRVSAFDVVMKNGIPDKGAILTHASAHWFKVLTDRVPGLKTHFITLDPPAGLPAADAALIKNRAMQVRRLKVIPLEAIVRGYLTGSAWNEYKSKGTVHGIPVPAGMQQSQAFATPLYTPSTKAEQGEHDENIHPDEAVKLVGAKYANRVEELALQLYAAARDYAAERGIILADTKFEFGVDPDTDVVVLVDEVLTPDSSRYWPAAGYAVGRDQESFDKQFIRNWLIEQGLKGKEGVALPEDVCKATAEKYKDVFVKLVGKSFDEVVA</sequence>
<comment type="similarity">
    <text evidence="3">Belongs to the SAICAR synthetase family.</text>
</comment>
<evidence type="ECO:0000256" key="3">
    <source>
        <dbReference type="ARBA" id="ARBA00010190"/>
    </source>
</evidence>
<dbReference type="HAMAP" id="MF_00137">
    <property type="entry name" value="SAICAR_synth"/>
    <property type="match status" value="1"/>
</dbReference>
<keyword evidence="8" id="KW-0732">Signal</keyword>
<dbReference type="FunFam" id="3.30.470.20:FF:000015">
    <property type="entry name" value="Phosphoribosylaminoimidazole-succinocarboxamide synthase"/>
    <property type="match status" value="1"/>
</dbReference>
<dbReference type="EC" id="6.3.2.6" evidence="4"/>
<dbReference type="Gene3D" id="3.30.470.20">
    <property type="entry name" value="ATP-grasp fold, B domain"/>
    <property type="match status" value="1"/>
</dbReference>
<dbReference type="GeneID" id="73343082"/>
<evidence type="ECO:0000256" key="8">
    <source>
        <dbReference type="ARBA" id="ARBA00022729"/>
    </source>
</evidence>
<keyword evidence="6" id="KW-0436">Ligase</keyword>
<feature type="active site" evidence="15">
    <location>
        <position position="211"/>
    </location>
</feature>
<dbReference type="EMBL" id="CP019476">
    <property type="protein sequence ID" value="UQC83597.1"/>
    <property type="molecule type" value="Genomic_DNA"/>
</dbReference>
<keyword evidence="13" id="KW-0067">ATP-binding</keyword>
<proteinExistence type="inferred from homology"/>
<keyword evidence="11" id="KW-0658">Purine biosynthesis</keyword>
<keyword evidence="19" id="KW-1185">Reference proteome</keyword>
<dbReference type="PROSITE" id="PS01057">
    <property type="entry name" value="SAICAR_SYNTHETASE_1"/>
    <property type="match status" value="1"/>
</dbReference>
<evidence type="ECO:0000256" key="4">
    <source>
        <dbReference type="ARBA" id="ARBA00012217"/>
    </source>
</evidence>
<dbReference type="Gene3D" id="3.30.200.20">
    <property type="entry name" value="Phosphorylase Kinase, domain 1"/>
    <property type="match status" value="1"/>
</dbReference>
<keyword evidence="10" id="KW-0064">Aspartyl protease</keyword>
<dbReference type="InterPro" id="IPR028923">
    <property type="entry name" value="SAICAR_synt/ADE2_N"/>
</dbReference>
<dbReference type="GO" id="GO:0006508">
    <property type="term" value="P:proteolysis"/>
    <property type="evidence" value="ECO:0007669"/>
    <property type="project" value="UniProtKB-KW"/>
</dbReference>
<dbReference type="SUPFAM" id="SSF56104">
    <property type="entry name" value="SAICAR synthase-like"/>
    <property type="match status" value="1"/>
</dbReference>
<dbReference type="PANTHER" id="PTHR43700">
    <property type="entry name" value="PHOSPHORIBOSYLAMINOIMIDAZOLE-SUCCINOCARBOXAMIDE SYNTHASE"/>
    <property type="match status" value="1"/>
</dbReference>
<dbReference type="PANTHER" id="PTHR43700:SF1">
    <property type="entry name" value="PHOSPHORIBOSYLAMINOIMIDAZOLE-SUCCINOCARBOXAMIDE SYNTHASE"/>
    <property type="match status" value="1"/>
</dbReference>
<evidence type="ECO:0000256" key="10">
    <source>
        <dbReference type="ARBA" id="ARBA00022750"/>
    </source>
</evidence>
<comment type="similarity">
    <text evidence="2">Belongs to the peptidase A1 family.</text>
</comment>
<dbReference type="InterPro" id="IPR001461">
    <property type="entry name" value="Aspartic_peptidase_A1"/>
</dbReference>
<dbReference type="GO" id="GO:0005737">
    <property type="term" value="C:cytoplasm"/>
    <property type="evidence" value="ECO:0007669"/>
    <property type="project" value="TreeGrafter"/>
</dbReference>
<dbReference type="PROSITE" id="PS01058">
    <property type="entry name" value="SAICAR_SYNTHETASE_2"/>
    <property type="match status" value="1"/>
</dbReference>
<evidence type="ECO:0000256" key="2">
    <source>
        <dbReference type="ARBA" id="ARBA00007447"/>
    </source>
</evidence>
<dbReference type="InterPro" id="IPR021109">
    <property type="entry name" value="Peptidase_aspartic_dom_sf"/>
</dbReference>
<evidence type="ECO:0000256" key="6">
    <source>
        <dbReference type="ARBA" id="ARBA00022598"/>
    </source>
</evidence>
<dbReference type="GO" id="GO:0006189">
    <property type="term" value="P:'de novo' IMP biosynthetic process"/>
    <property type="evidence" value="ECO:0007669"/>
    <property type="project" value="TreeGrafter"/>
</dbReference>
<evidence type="ECO:0000259" key="17">
    <source>
        <dbReference type="PROSITE" id="PS51767"/>
    </source>
</evidence>
<keyword evidence="9" id="KW-0547">Nucleotide-binding</keyword>
<name>A0A9Q8SVX4_9PEZI</name>
<evidence type="ECO:0000256" key="1">
    <source>
        <dbReference type="ARBA" id="ARBA00004672"/>
    </source>
</evidence>
<protein>
    <recommendedName>
        <fullName evidence="5">Phosphoribosylaminoimidazole-succinocarboxamide synthase</fullName>
        <ecNumber evidence="4">6.3.2.6</ecNumber>
    </recommendedName>
    <alternativeName>
        <fullName evidence="14">SAICAR synthetase</fullName>
    </alternativeName>
</protein>
<evidence type="ECO:0000313" key="19">
    <source>
        <dbReference type="Proteomes" id="UP000830671"/>
    </source>
</evidence>
<dbReference type="CDD" id="cd01414">
    <property type="entry name" value="SAICAR_synt_Sc"/>
    <property type="match status" value="1"/>
</dbReference>
<keyword evidence="12" id="KW-0378">Hydrolase</keyword>
<dbReference type="InterPro" id="IPR001636">
    <property type="entry name" value="SAICAR_synth"/>
</dbReference>
<reference evidence="18" key="1">
    <citation type="journal article" date="2021" name="Mol. Plant Microbe Interact.">
        <title>Complete Genome Sequence of the Plant-Pathogenic Fungus Colletotrichum lupini.</title>
        <authorList>
            <person name="Baroncelli R."/>
            <person name="Pensec F."/>
            <person name="Da Lio D."/>
            <person name="Boufleur T."/>
            <person name="Vicente I."/>
            <person name="Sarrocco S."/>
            <person name="Picot A."/>
            <person name="Baraldi E."/>
            <person name="Sukno S."/>
            <person name="Thon M."/>
            <person name="Le Floch G."/>
        </authorList>
    </citation>
    <scope>NUCLEOTIDE SEQUENCE</scope>
    <source>
        <strain evidence="18">IMI 504893</strain>
    </source>
</reference>
<dbReference type="InterPro" id="IPR033121">
    <property type="entry name" value="PEPTIDASE_A1"/>
</dbReference>
<dbReference type="PROSITE" id="PS51767">
    <property type="entry name" value="PEPTIDASE_A1"/>
    <property type="match status" value="1"/>
</dbReference>
<dbReference type="Pfam" id="PF01259">
    <property type="entry name" value="SAICAR_synt"/>
    <property type="match status" value="1"/>
</dbReference>
<dbReference type="CDD" id="cd05474">
    <property type="entry name" value="SAP_like"/>
    <property type="match status" value="1"/>
</dbReference>
<evidence type="ECO:0000256" key="15">
    <source>
        <dbReference type="PIRSR" id="PIRSR601461-1"/>
    </source>
</evidence>
<evidence type="ECO:0000256" key="14">
    <source>
        <dbReference type="ARBA" id="ARBA00030409"/>
    </source>
</evidence>
<dbReference type="AlphaFoldDB" id="A0A9Q8SVX4"/>
<gene>
    <name evidence="18" type="ORF">CLUP02_09091</name>
</gene>
<dbReference type="KEGG" id="clup:CLUP02_09091"/>
<dbReference type="GO" id="GO:0004190">
    <property type="term" value="F:aspartic-type endopeptidase activity"/>
    <property type="evidence" value="ECO:0007669"/>
    <property type="project" value="UniProtKB-KW"/>
</dbReference>
<accession>A0A9Q8SVX4</accession>
<comment type="pathway">
    <text evidence="1">Purine metabolism; IMP biosynthesis via de novo pathway; 5-amino-1-(5-phospho-D-ribosyl)imidazole-4-carboxamide from 5-amino-1-(5-phospho-D-ribosyl)imidazole-4-carboxylate: step 1/2.</text>
</comment>
<feature type="compositionally biased region" description="Polar residues" evidence="16">
    <location>
        <begin position="40"/>
        <end position="54"/>
    </location>
</feature>
<evidence type="ECO:0000256" key="9">
    <source>
        <dbReference type="ARBA" id="ARBA00022741"/>
    </source>
</evidence>
<dbReference type="InterPro" id="IPR018236">
    <property type="entry name" value="SAICAR_synthetase_CS"/>
</dbReference>
<dbReference type="Gene3D" id="2.40.70.10">
    <property type="entry name" value="Acid Proteases"/>
    <property type="match status" value="2"/>
</dbReference>
<dbReference type="PRINTS" id="PR00792">
    <property type="entry name" value="PEPSIN"/>
</dbReference>
<dbReference type="Proteomes" id="UP000830671">
    <property type="component" value="Chromosome 4"/>
</dbReference>
<evidence type="ECO:0000256" key="13">
    <source>
        <dbReference type="ARBA" id="ARBA00022840"/>
    </source>
</evidence>
<keyword evidence="7 18" id="KW-0645">Protease</keyword>
<evidence type="ECO:0000256" key="7">
    <source>
        <dbReference type="ARBA" id="ARBA00022670"/>
    </source>
</evidence>
<evidence type="ECO:0000256" key="5">
    <source>
        <dbReference type="ARBA" id="ARBA00016460"/>
    </source>
</evidence>
<dbReference type="Pfam" id="PF00026">
    <property type="entry name" value="Asp"/>
    <property type="match status" value="1"/>
</dbReference>